<protein>
    <recommendedName>
        <fullName evidence="3">ABC-type transport auxiliary lipoprotein component domain-containing protein</fullName>
    </recommendedName>
</protein>
<dbReference type="RefSeq" id="WP_054197982.1">
    <property type="nucleotide sequence ID" value="NZ_JNOC01000032.1"/>
</dbReference>
<evidence type="ECO:0008006" key="3">
    <source>
        <dbReference type="Google" id="ProtNLM"/>
    </source>
</evidence>
<sequence length="183" mass="21039">MKAIVWLISVIMGVLLSGCVGKEIAPINHYQFEMEHKEAKCAKMELYGWLGIEAEAKIDTSKIAYIKEPNKVEYFAKNRWIDNLPNLLDVLVLKVARENCIVLAKDKQFLTDTLRLYILDLHYDENLNSAVFEALLEQTKGEQIEQFWILETKEVSKGGFEEIIRAMNESVLEGISKVFARIK</sequence>
<dbReference type="SUPFAM" id="SSF159594">
    <property type="entry name" value="XCC0632-like"/>
    <property type="match status" value="1"/>
</dbReference>
<dbReference type="PATRIC" id="fig|35818.11.peg.1244"/>
<evidence type="ECO:0000313" key="2">
    <source>
        <dbReference type="Proteomes" id="UP000037997"/>
    </source>
</evidence>
<accession>A0A0N1EKV8</accession>
<organism evidence="1 2">
    <name type="scientific">Helicobacter pullorum</name>
    <dbReference type="NCBI Taxonomy" id="35818"/>
    <lineage>
        <taxon>Bacteria</taxon>
        <taxon>Pseudomonadati</taxon>
        <taxon>Campylobacterota</taxon>
        <taxon>Epsilonproteobacteria</taxon>
        <taxon>Campylobacterales</taxon>
        <taxon>Helicobacteraceae</taxon>
        <taxon>Helicobacter</taxon>
    </lineage>
</organism>
<dbReference type="EMBL" id="JNOC01000032">
    <property type="protein sequence ID" value="KPH55780.1"/>
    <property type="molecule type" value="Genomic_DNA"/>
</dbReference>
<gene>
    <name evidence="1" type="ORF">HPU229334_06295</name>
</gene>
<dbReference type="PROSITE" id="PS51257">
    <property type="entry name" value="PROKAR_LIPOPROTEIN"/>
    <property type="match status" value="1"/>
</dbReference>
<dbReference type="STRING" id="35818.HPU229336_01675"/>
<comment type="caution">
    <text evidence="1">The sequence shown here is derived from an EMBL/GenBank/DDBJ whole genome shotgun (WGS) entry which is preliminary data.</text>
</comment>
<dbReference type="AlphaFoldDB" id="A0A0N1EKV8"/>
<name>A0A0N1EKV8_9HELI</name>
<dbReference type="Proteomes" id="UP000037997">
    <property type="component" value="Unassembled WGS sequence"/>
</dbReference>
<reference evidence="1 2" key="1">
    <citation type="submission" date="2014-06" db="EMBL/GenBank/DDBJ databases">
        <title>Helicobacter pullorum isolates in fresh chicken meat - phenotypic and genotypic features.</title>
        <authorList>
            <person name="Borges V."/>
            <person name="Santos A."/>
            <person name="Correia C.B."/>
            <person name="Saraiva M."/>
            <person name="Menard A."/>
            <person name="Vieira L."/>
            <person name="Sampaio D.A."/>
            <person name="Gomes J.P."/>
            <person name="Oleastro M."/>
        </authorList>
    </citation>
    <scope>NUCLEOTIDE SEQUENCE [LARGE SCALE GENOMIC DNA]</scope>
    <source>
        <strain evidence="1 2">229334/12</strain>
    </source>
</reference>
<evidence type="ECO:0000313" key="1">
    <source>
        <dbReference type="EMBL" id="KPH55780.1"/>
    </source>
</evidence>
<proteinExistence type="predicted"/>